<sequence length="65" mass="7033">MFAITLVLVYSGYSIGNAAFKSGLPVKRWAIAGTLFGPAAYPLFNSHKQLAYRKAMGKQGITIIL</sequence>
<keyword evidence="2" id="KW-1185">Reference proteome</keyword>
<gene>
    <name evidence="1" type="ORF">JMA39_08415</name>
</gene>
<comment type="caution">
    <text evidence="1">The sequence shown here is derived from an EMBL/GenBank/DDBJ whole genome shotgun (WGS) entry which is preliminary data.</text>
</comment>
<accession>A0ABS1SXB8</accession>
<proteinExistence type="predicted"/>
<reference evidence="1 2" key="1">
    <citation type="submission" date="2021-01" db="EMBL/GenBank/DDBJ databases">
        <title>Genome sequence of Shewanella schlegeliana JCM 11561.</title>
        <authorList>
            <person name="Zhang H."/>
            <person name="Li C."/>
        </authorList>
    </citation>
    <scope>NUCLEOTIDE SEQUENCE [LARGE SCALE GENOMIC DNA]</scope>
    <source>
        <strain evidence="1 2">JCM 11561</strain>
    </source>
</reference>
<dbReference type="Proteomes" id="UP000604898">
    <property type="component" value="Unassembled WGS sequence"/>
</dbReference>
<name>A0ABS1SXB8_9GAMM</name>
<evidence type="ECO:0000313" key="1">
    <source>
        <dbReference type="EMBL" id="MBL4913163.1"/>
    </source>
</evidence>
<organism evidence="1 2">
    <name type="scientific">Shewanella schlegeliana</name>
    <dbReference type="NCBI Taxonomy" id="190308"/>
    <lineage>
        <taxon>Bacteria</taxon>
        <taxon>Pseudomonadati</taxon>
        <taxon>Pseudomonadota</taxon>
        <taxon>Gammaproteobacteria</taxon>
        <taxon>Alteromonadales</taxon>
        <taxon>Shewanellaceae</taxon>
        <taxon>Shewanella</taxon>
    </lineage>
</organism>
<evidence type="ECO:0000313" key="2">
    <source>
        <dbReference type="Proteomes" id="UP000604898"/>
    </source>
</evidence>
<protein>
    <submittedName>
        <fullName evidence="1">Uncharacterized protein</fullName>
    </submittedName>
</protein>
<dbReference type="EMBL" id="JAESVD010000004">
    <property type="protein sequence ID" value="MBL4913163.1"/>
    <property type="molecule type" value="Genomic_DNA"/>
</dbReference>